<dbReference type="PATRIC" id="fig|369723.5.peg.4606"/>
<protein>
    <submittedName>
        <fullName evidence="3">TadE family protein</fullName>
    </submittedName>
</protein>
<proteinExistence type="predicted"/>
<evidence type="ECO:0000313" key="4">
    <source>
        <dbReference type="Proteomes" id="UP000000235"/>
    </source>
</evidence>
<dbReference type="Pfam" id="PF07811">
    <property type="entry name" value="TadE"/>
    <property type="match status" value="1"/>
</dbReference>
<organism evidence="3 4">
    <name type="scientific">Salinispora tropica (strain ATCC BAA-916 / DSM 44818 / JCM 13857 / NBRC 105044 / CNB-440)</name>
    <dbReference type="NCBI Taxonomy" id="369723"/>
    <lineage>
        <taxon>Bacteria</taxon>
        <taxon>Bacillati</taxon>
        <taxon>Actinomycetota</taxon>
        <taxon>Actinomycetes</taxon>
        <taxon>Micromonosporales</taxon>
        <taxon>Micromonosporaceae</taxon>
        <taxon>Salinispora</taxon>
    </lineage>
</organism>
<dbReference type="AlphaFoldDB" id="A4XD73"/>
<feature type="transmembrane region" description="Helical" evidence="1">
    <location>
        <begin position="21"/>
        <end position="43"/>
    </location>
</feature>
<keyword evidence="4" id="KW-1185">Reference proteome</keyword>
<dbReference type="InterPro" id="IPR012495">
    <property type="entry name" value="TadE-like_dom"/>
</dbReference>
<dbReference type="HOGENOM" id="CLU_128792_1_0_11"/>
<keyword evidence="1" id="KW-0472">Membrane</keyword>
<dbReference type="STRING" id="369723.Strop_4452"/>
<sequence length="186" mass="19322">MDGAVIRHPGRRGDPKRDRGSVSVEAAILAPAFIALMVLAGVAGRTAVAAEAVEAAAHDAARAASISRDADTAGERAREAAVRQLDWRGLNCTSTPTVDLTGTVNGQATSFAAAFRSPIGQQASVTVRLSCTVDLSDLRLDTIPGMPGSRRVSASFTSPLDRYRSRALGFVNVEVAPVTYSATGGR</sequence>
<feature type="domain" description="TadE-like" evidence="2">
    <location>
        <begin position="20"/>
        <end position="62"/>
    </location>
</feature>
<evidence type="ECO:0000313" key="3">
    <source>
        <dbReference type="EMBL" id="ABP56880.1"/>
    </source>
</evidence>
<evidence type="ECO:0000256" key="1">
    <source>
        <dbReference type="SAM" id="Phobius"/>
    </source>
</evidence>
<keyword evidence="1" id="KW-1133">Transmembrane helix</keyword>
<keyword evidence="1" id="KW-0812">Transmembrane</keyword>
<dbReference type="KEGG" id="stp:Strop_4452"/>
<name>A4XD73_SALTO</name>
<evidence type="ECO:0000259" key="2">
    <source>
        <dbReference type="Pfam" id="PF07811"/>
    </source>
</evidence>
<accession>A4XD73</accession>
<dbReference type="EMBL" id="CP000667">
    <property type="protein sequence ID" value="ABP56880.1"/>
    <property type="molecule type" value="Genomic_DNA"/>
</dbReference>
<dbReference type="Proteomes" id="UP000000235">
    <property type="component" value="Chromosome"/>
</dbReference>
<gene>
    <name evidence="3" type="ordered locus">Strop_4452</name>
</gene>
<dbReference type="RefSeq" id="WP_012015644.1">
    <property type="nucleotide sequence ID" value="NC_009380.1"/>
</dbReference>
<reference evidence="4" key="1">
    <citation type="journal article" date="2007" name="Proc. Natl. Acad. Sci. U.S.A.">
        <title>Genome sequencing reveals complex secondary metabolome in the marine actinomycete Salinispora tropica.</title>
        <authorList>
            <person name="Udwary D.W."/>
            <person name="Zeigler L."/>
            <person name="Asolkar R.N."/>
            <person name="Singan V."/>
            <person name="Lapidus A."/>
            <person name="Fenical W."/>
            <person name="Jensen P.R."/>
            <person name="Moore B.S."/>
        </authorList>
    </citation>
    <scope>NUCLEOTIDE SEQUENCE [LARGE SCALE GENOMIC DNA]</scope>
    <source>
        <strain evidence="4">ATCC BAA-916 / DSM 44818 / CNB-440</strain>
    </source>
</reference>
<dbReference type="eggNOG" id="COG4961">
    <property type="taxonomic scope" value="Bacteria"/>
</dbReference>